<evidence type="ECO:0000256" key="3">
    <source>
        <dbReference type="SAM" id="MobiDB-lite"/>
    </source>
</evidence>
<proteinExistence type="predicted"/>
<evidence type="ECO:0000259" key="4">
    <source>
        <dbReference type="Pfam" id="PF24883"/>
    </source>
</evidence>
<evidence type="ECO:0000313" key="6">
    <source>
        <dbReference type="Proteomes" id="UP000521943"/>
    </source>
</evidence>
<dbReference type="PROSITE" id="PS50297">
    <property type="entry name" value="ANK_REP_REGION"/>
    <property type="match status" value="1"/>
</dbReference>
<dbReference type="InterPro" id="IPR002110">
    <property type="entry name" value="Ankyrin_rpt"/>
</dbReference>
<feature type="region of interest" description="Disordered" evidence="3">
    <location>
        <begin position="1342"/>
        <end position="1373"/>
    </location>
</feature>
<dbReference type="InterPro" id="IPR036770">
    <property type="entry name" value="Ankyrin_rpt-contain_sf"/>
</dbReference>
<dbReference type="PANTHER" id="PTHR10039">
    <property type="entry name" value="AMELOGENIN"/>
    <property type="match status" value="1"/>
</dbReference>
<feature type="compositionally biased region" description="Low complexity" evidence="3">
    <location>
        <begin position="1357"/>
        <end position="1373"/>
    </location>
</feature>
<dbReference type="Gene3D" id="3.40.50.300">
    <property type="entry name" value="P-loop containing nucleotide triphosphate hydrolases"/>
    <property type="match status" value="1"/>
</dbReference>
<feature type="compositionally biased region" description="Basic and acidic residues" evidence="3">
    <location>
        <begin position="1342"/>
        <end position="1356"/>
    </location>
</feature>
<dbReference type="OrthoDB" id="448455at2759"/>
<dbReference type="InterPro" id="IPR027417">
    <property type="entry name" value="P-loop_NTPase"/>
</dbReference>
<dbReference type="SUPFAM" id="SSF52540">
    <property type="entry name" value="P-loop containing nucleoside triphosphate hydrolases"/>
    <property type="match status" value="1"/>
</dbReference>
<gene>
    <name evidence="5" type="ORF">DFP72DRAFT_1130783</name>
</gene>
<dbReference type="SMART" id="SM00248">
    <property type="entry name" value="ANK"/>
    <property type="match status" value="6"/>
</dbReference>
<dbReference type="PANTHER" id="PTHR10039:SF16">
    <property type="entry name" value="GPI INOSITOL-DEACYLASE"/>
    <property type="match status" value="1"/>
</dbReference>
<comment type="caution">
    <text evidence="5">The sequence shown here is derived from an EMBL/GenBank/DDBJ whole genome shotgun (WGS) entry which is preliminary data.</text>
</comment>
<dbReference type="SUPFAM" id="SSF48403">
    <property type="entry name" value="Ankyrin repeat"/>
    <property type="match status" value="1"/>
</dbReference>
<protein>
    <recommendedName>
        <fullName evidence="4">Nephrocystin 3-like N-terminal domain-containing protein</fullName>
    </recommendedName>
</protein>
<feature type="repeat" description="ANK" evidence="2">
    <location>
        <begin position="592"/>
        <end position="624"/>
    </location>
</feature>
<dbReference type="Pfam" id="PF24883">
    <property type="entry name" value="NPHP3_N"/>
    <property type="match status" value="1"/>
</dbReference>
<sequence length="1373" mass="153620">MNPGLHVARGSADHMDVDQPQGGPQVFSGASNITARDITVHTAGRDMINNIIVNPAPISASIEEVTAWLKGANFRAIYRVSLEARMDNTGTWFIATFEFGEFVRQKGTVVWATGLPGSGKTILASISIEHLEDRFSGRTDIAIVYAFLRYSEKPSLLQIIAGLLTQLVSCHKVAFSHLFPSYQRAKMHRDELPCSEAVRLLKSVLGLFSDTFIVIDGLDEVDDTTKDGLLDVLTSLHAHILLTCRPLELFMRRHTPSALQIPVQAQTRDIEVYVAKRIKQSTRLFSILSENPNIAERFTAIIQEKSKGMFLLARLQLELVLERCTTIGSLLKALETLPSGINDMYRLTMERISSLSEEEVSLAHRTFLWILHAKEDLLSSEDLQHALTFSYEAKEFVEDSSVSIPVLLSICCGLVTVEDKQVAWLGKIKVIRFIRCVASTCFPRYHLIWEIDYSTQEFMKGLAFPHLPGPHDLLAVTSVACVEIHMPMVIAALKSAERNSVYTSDVTQHLPLLRYALVNWGAHAKICDDQWSLNPFIHSDFLSKHRAYPVVKPSCSNQLYLSEVSTGLHAAAAYDVVNLISSRILPYSPTHGTKTPFHVAAEHGNISALSVLLKNYSGVHVRDETGQTPLHYCGKSEGREIEVARQLLNLSPSDSWRAFPLEIVDINAQDEDGHSAFFEACSNVWGPSIEPLNDEGRILRLFLSHPAIDVDLPDSNRDTPFSRACSFENSHGVAQFLLFSHPNLKVDIRNKWGETPFMHACNAGSETVVNWFLSHDPGGCYFHHQEDDEGNTALEQVVAYEGFATARNREGRSTFNLRDYQGTAGLLEALEVCLREIEPIIRILSQHASYVRMVRAGHESLPIYQLRTSRPQESPRVHVCLNNSHRRYEGARTSLMILASYPAAVNYLVSENGDNPDFINAQDTDGRCALMYVCFGQDPEGAEFSVRILTSCPSIDIHLRDRDGMSALDYALRSENFNAQEILLDHPSWNHPTIRSVVIAATQNGNTDPEALWGLLDIQSVQDAFAEAVCDRRDVCALKTALRRRGDCEYILEDHTISGIFWYEEQEDHNREEYPDRPTPAAIRQATIAAVNNPLTSIEQLESHFGQKEVKDAFVWDIDVRLGAYNIDQTGEWKRCTGSSKHRKRTTARLRKLHCITQIPPAAPRPAIENNDTSFDGCVCVANAQVRTQVGERCRDSVLRESRRRGQPNPDQRAHKRCREYASVLGSQIPRFQASRRFFEMGKARRTTAKHDDNRKISMVPTTHRHTRQPTSSACPTFNNDTRGASPMGAKTVVNDCVPFDVQGWNRRAPTVYRSPGTSITTAPSKPPDTINSLRYVLREGDVSKPLDIDPSDHSHTSSTENATATTSDVPLD</sequence>
<name>A0A8H6HUU8_9AGAR</name>
<dbReference type="EMBL" id="JACGCI010000040">
    <property type="protein sequence ID" value="KAF6753251.1"/>
    <property type="molecule type" value="Genomic_DNA"/>
</dbReference>
<dbReference type="Gene3D" id="1.25.40.20">
    <property type="entry name" value="Ankyrin repeat-containing domain"/>
    <property type="match status" value="2"/>
</dbReference>
<dbReference type="Pfam" id="PF12796">
    <property type="entry name" value="Ank_2"/>
    <property type="match status" value="3"/>
</dbReference>
<evidence type="ECO:0000256" key="2">
    <source>
        <dbReference type="PROSITE-ProRule" id="PRU00023"/>
    </source>
</evidence>
<dbReference type="PROSITE" id="PS50088">
    <property type="entry name" value="ANK_REPEAT"/>
    <property type="match status" value="1"/>
</dbReference>
<evidence type="ECO:0000313" key="5">
    <source>
        <dbReference type="EMBL" id="KAF6753251.1"/>
    </source>
</evidence>
<feature type="region of interest" description="Disordered" evidence="3">
    <location>
        <begin position="9"/>
        <end position="28"/>
    </location>
</feature>
<dbReference type="InterPro" id="IPR056884">
    <property type="entry name" value="NPHP3-like_N"/>
</dbReference>
<keyword evidence="1" id="KW-0677">Repeat</keyword>
<reference evidence="5 6" key="1">
    <citation type="submission" date="2020-07" db="EMBL/GenBank/DDBJ databases">
        <title>Comparative genomics of pyrophilous fungi reveals a link between fire events and developmental genes.</title>
        <authorList>
            <consortium name="DOE Joint Genome Institute"/>
            <person name="Steindorff A.S."/>
            <person name="Carver A."/>
            <person name="Calhoun S."/>
            <person name="Stillman K."/>
            <person name="Liu H."/>
            <person name="Lipzen A."/>
            <person name="Pangilinan J."/>
            <person name="Labutti K."/>
            <person name="Bruns T.D."/>
            <person name="Grigoriev I.V."/>
        </authorList>
    </citation>
    <scope>NUCLEOTIDE SEQUENCE [LARGE SCALE GENOMIC DNA]</scope>
    <source>
        <strain evidence="5 6">CBS 144469</strain>
    </source>
</reference>
<evidence type="ECO:0000256" key="1">
    <source>
        <dbReference type="ARBA" id="ARBA00022737"/>
    </source>
</evidence>
<organism evidence="5 6">
    <name type="scientific">Ephemerocybe angulata</name>
    <dbReference type="NCBI Taxonomy" id="980116"/>
    <lineage>
        <taxon>Eukaryota</taxon>
        <taxon>Fungi</taxon>
        <taxon>Dikarya</taxon>
        <taxon>Basidiomycota</taxon>
        <taxon>Agaricomycotina</taxon>
        <taxon>Agaricomycetes</taxon>
        <taxon>Agaricomycetidae</taxon>
        <taxon>Agaricales</taxon>
        <taxon>Agaricineae</taxon>
        <taxon>Psathyrellaceae</taxon>
        <taxon>Ephemerocybe</taxon>
    </lineage>
</organism>
<dbReference type="Proteomes" id="UP000521943">
    <property type="component" value="Unassembled WGS sequence"/>
</dbReference>
<keyword evidence="6" id="KW-1185">Reference proteome</keyword>
<feature type="domain" description="Nephrocystin 3-like N-terminal" evidence="4">
    <location>
        <begin position="88"/>
        <end position="245"/>
    </location>
</feature>
<keyword evidence="2" id="KW-0040">ANK repeat</keyword>
<accession>A0A8H6HUU8</accession>